<dbReference type="OrthoDB" id="274765at2759"/>
<evidence type="ECO:0000313" key="10">
    <source>
        <dbReference type="EMBL" id="RWS21313.1"/>
    </source>
</evidence>
<dbReference type="CDD" id="cd00337">
    <property type="entry name" value="Ribosomal_uL14"/>
    <property type="match status" value="1"/>
</dbReference>
<dbReference type="STRING" id="299467.A0A443S1G0"/>
<keyword evidence="5" id="KW-0496">Mitochondrion</keyword>
<dbReference type="PANTHER" id="PTHR21037:SF3">
    <property type="entry name" value="LARGE RIBOSOMAL SUBUNIT PROTEIN UL14M"/>
    <property type="match status" value="1"/>
</dbReference>
<evidence type="ECO:0000256" key="5">
    <source>
        <dbReference type="ARBA" id="ARBA00023128"/>
    </source>
</evidence>
<gene>
    <name evidence="10" type="ORF">B4U80_04783</name>
</gene>
<name>A0A443S1G0_9ACAR</name>
<dbReference type="InterPro" id="IPR000218">
    <property type="entry name" value="Ribosomal_uL14"/>
</dbReference>
<dbReference type="AlphaFoldDB" id="A0A443S1G0"/>
<evidence type="ECO:0000256" key="6">
    <source>
        <dbReference type="ARBA" id="ARBA00023274"/>
    </source>
</evidence>
<dbReference type="EMBL" id="NCKV01012836">
    <property type="protein sequence ID" value="RWS21313.1"/>
    <property type="molecule type" value="Genomic_DNA"/>
</dbReference>
<dbReference type="GO" id="GO:0005739">
    <property type="term" value="C:mitochondrion"/>
    <property type="evidence" value="ECO:0007669"/>
    <property type="project" value="UniProtKB-SubCell"/>
</dbReference>
<keyword evidence="6" id="KW-0687">Ribonucleoprotein</keyword>
<dbReference type="Proteomes" id="UP000288716">
    <property type="component" value="Unassembled WGS sequence"/>
</dbReference>
<dbReference type="VEuPathDB" id="VectorBase:LDEU010727"/>
<comment type="similarity">
    <text evidence="2">Belongs to the universal ribosomal protein uL14 family.</text>
</comment>
<dbReference type="HAMAP" id="MF_01367">
    <property type="entry name" value="Ribosomal_uL14"/>
    <property type="match status" value="1"/>
</dbReference>
<comment type="caution">
    <text evidence="10">The sequence shown here is derived from an EMBL/GenBank/DDBJ whole genome shotgun (WGS) entry which is preliminary data.</text>
</comment>
<feature type="transmembrane region" description="Helical" evidence="9">
    <location>
        <begin position="16"/>
        <end position="35"/>
    </location>
</feature>
<keyword evidence="9" id="KW-0812">Transmembrane</keyword>
<evidence type="ECO:0000256" key="2">
    <source>
        <dbReference type="ARBA" id="ARBA00010745"/>
    </source>
</evidence>
<dbReference type="Pfam" id="PF00238">
    <property type="entry name" value="Ribosomal_L14"/>
    <property type="match status" value="1"/>
</dbReference>
<sequence length="153" mass="17633">MSLNLVRKFRYNFRTFLWSLIRMFLFLTSTTNSLLMVQRRSRLRVVDNSPLGKQAMLEGKPPRMIHVCYSRMRHGFLGDKVLVTIKGQMKHAIIVGTVQEQRAFTPRYDSNNIVLLDEQGNPLGTRILTPIPNRLRGKGQEMSKLIAIGTKFV</sequence>
<evidence type="ECO:0000256" key="9">
    <source>
        <dbReference type="SAM" id="Phobius"/>
    </source>
</evidence>
<evidence type="ECO:0000256" key="3">
    <source>
        <dbReference type="ARBA" id="ARBA00022946"/>
    </source>
</evidence>
<evidence type="ECO:0000256" key="8">
    <source>
        <dbReference type="ARBA" id="ARBA00042938"/>
    </source>
</evidence>
<accession>A0A443S1G0</accession>
<keyword evidence="9" id="KW-1133">Transmembrane helix</keyword>
<reference evidence="10 11" key="1">
    <citation type="journal article" date="2018" name="Gigascience">
        <title>Genomes of trombidid mites reveal novel predicted allergens and laterally-transferred genes associated with secondary metabolism.</title>
        <authorList>
            <person name="Dong X."/>
            <person name="Chaisiri K."/>
            <person name="Xia D."/>
            <person name="Armstrong S.D."/>
            <person name="Fang Y."/>
            <person name="Donnelly M.J."/>
            <person name="Kadowaki T."/>
            <person name="McGarry J.W."/>
            <person name="Darby A.C."/>
            <person name="Makepeace B.L."/>
        </authorList>
    </citation>
    <scope>NUCLEOTIDE SEQUENCE [LARGE SCALE GENOMIC DNA]</scope>
    <source>
        <strain evidence="10">UoL-UT</strain>
    </source>
</reference>
<dbReference type="GO" id="GO:1990904">
    <property type="term" value="C:ribonucleoprotein complex"/>
    <property type="evidence" value="ECO:0007669"/>
    <property type="project" value="UniProtKB-KW"/>
</dbReference>
<dbReference type="GO" id="GO:0005840">
    <property type="term" value="C:ribosome"/>
    <property type="evidence" value="ECO:0007669"/>
    <property type="project" value="UniProtKB-KW"/>
</dbReference>
<proteinExistence type="inferred from homology"/>
<evidence type="ECO:0000313" key="11">
    <source>
        <dbReference type="Proteomes" id="UP000288716"/>
    </source>
</evidence>
<evidence type="ECO:0000256" key="7">
    <source>
        <dbReference type="ARBA" id="ARBA00040118"/>
    </source>
</evidence>
<evidence type="ECO:0000256" key="4">
    <source>
        <dbReference type="ARBA" id="ARBA00022980"/>
    </source>
</evidence>
<dbReference type="GO" id="GO:0003735">
    <property type="term" value="F:structural constituent of ribosome"/>
    <property type="evidence" value="ECO:0007669"/>
    <property type="project" value="InterPro"/>
</dbReference>
<dbReference type="InterPro" id="IPR036853">
    <property type="entry name" value="Ribosomal_uL14_sf"/>
</dbReference>
<dbReference type="GO" id="GO:0006412">
    <property type="term" value="P:translation"/>
    <property type="evidence" value="ECO:0007669"/>
    <property type="project" value="InterPro"/>
</dbReference>
<dbReference type="SUPFAM" id="SSF50193">
    <property type="entry name" value="Ribosomal protein L14"/>
    <property type="match status" value="1"/>
</dbReference>
<dbReference type="FunFam" id="2.40.150.20:FF:000018">
    <property type="entry name" value="Ribosomal protein L14, putative"/>
    <property type="match status" value="1"/>
</dbReference>
<evidence type="ECO:0000256" key="1">
    <source>
        <dbReference type="ARBA" id="ARBA00004173"/>
    </source>
</evidence>
<keyword evidence="11" id="KW-1185">Reference proteome</keyword>
<comment type="subcellular location">
    <subcellularLocation>
        <location evidence="1">Mitochondrion</location>
    </subcellularLocation>
</comment>
<keyword evidence="9" id="KW-0472">Membrane</keyword>
<keyword evidence="4 10" id="KW-0689">Ribosomal protein</keyword>
<protein>
    <recommendedName>
        <fullName evidence="7">Large ribosomal subunit protein uL14m</fullName>
    </recommendedName>
    <alternativeName>
        <fullName evidence="8">39S ribosomal protein L14, mitochondrial</fullName>
    </alternativeName>
</protein>
<dbReference type="PANTHER" id="PTHR21037">
    <property type="entry name" value="39S RIBOSOMAL PROTEIN L14, MITOCHONDRIAL"/>
    <property type="match status" value="1"/>
</dbReference>
<organism evidence="10 11">
    <name type="scientific">Leptotrombidium deliense</name>
    <dbReference type="NCBI Taxonomy" id="299467"/>
    <lineage>
        <taxon>Eukaryota</taxon>
        <taxon>Metazoa</taxon>
        <taxon>Ecdysozoa</taxon>
        <taxon>Arthropoda</taxon>
        <taxon>Chelicerata</taxon>
        <taxon>Arachnida</taxon>
        <taxon>Acari</taxon>
        <taxon>Acariformes</taxon>
        <taxon>Trombidiformes</taxon>
        <taxon>Prostigmata</taxon>
        <taxon>Anystina</taxon>
        <taxon>Parasitengona</taxon>
        <taxon>Trombiculoidea</taxon>
        <taxon>Trombiculidae</taxon>
        <taxon>Leptotrombidium</taxon>
    </lineage>
</organism>
<dbReference type="SMART" id="SM01374">
    <property type="entry name" value="Ribosomal_L14"/>
    <property type="match status" value="1"/>
</dbReference>
<dbReference type="Gene3D" id="2.40.150.20">
    <property type="entry name" value="Ribosomal protein L14"/>
    <property type="match status" value="1"/>
</dbReference>
<keyword evidence="3" id="KW-0809">Transit peptide</keyword>